<dbReference type="PANTHER" id="PTHR36932">
    <property type="entry name" value="CAPSULAR POLYSACCHARIDE BIOSYNTHESIS PROTEIN"/>
    <property type="match status" value="1"/>
</dbReference>
<sequence length="471" mass="52758">MAAVDRFLASVFLPTLERFSSTRFWSIYREMDQLRHSSSSERHQRIQTKLLHLLSQAREQVPYWQQLNISESNHHAIPLSNKATYTSTFPDGITSKQSNGDWQYLSSAGTTGRMTVVVNFVKRDYLRAAEHLNLKLATGSPVGVPAIDIPPSACNVVCGFADPGPEPLLSYLWWGIKRGTVFSEDVMSGLRGRFERQVLLKRTVLLPFESAPWTQMVSELDACLAKIKQDNIQVLRALPHFLLWLATRAEQTGITLPRLKKVMPYGGLASTEMVLRIESGLGARFVNVYGTGEVGSIGCGTDDINGIDIYSEMVCVEVVGDDGLPVREGEIGQVVVTDLNNFAMPIIRYAIGDVARVLRYDDAGEFAESIEVYGRQQECIKSPENDYVTPAQLQDAVFKYKNIINFKFEVITPTLAKLTLVVLNGKNFDFEAELIISSLSELMPWFKRIKLKKADFLLPESSGKYLCVKQK</sequence>
<dbReference type="InterPro" id="IPR053158">
    <property type="entry name" value="CapK_Type1_Caps_Biosynth"/>
</dbReference>
<proteinExistence type="predicted"/>
<dbReference type="KEGG" id="psym:J1N51_10315"/>
<dbReference type="Gene3D" id="3.40.50.12780">
    <property type="entry name" value="N-terminal domain of ligase-like"/>
    <property type="match status" value="2"/>
</dbReference>
<keyword evidence="2" id="KW-1185">Reference proteome</keyword>
<protein>
    <recommendedName>
        <fullName evidence="3">AMP-dependent synthetase/ligase domain-containing protein</fullName>
    </recommendedName>
</protein>
<dbReference type="PANTHER" id="PTHR36932:SF1">
    <property type="entry name" value="CAPSULAR POLYSACCHARIDE BIOSYNTHESIS PROTEIN"/>
    <property type="match status" value="1"/>
</dbReference>
<dbReference type="Proteomes" id="UP000682739">
    <property type="component" value="Chromosome"/>
</dbReference>
<evidence type="ECO:0008006" key="3">
    <source>
        <dbReference type="Google" id="ProtNLM"/>
    </source>
</evidence>
<organism evidence="1 2">
    <name type="scientific">Psychrosphaera ytuae</name>
    <dbReference type="NCBI Taxonomy" id="2820710"/>
    <lineage>
        <taxon>Bacteria</taxon>
        <taxon>Pseudomonadati</taxon>
        <taxon>Pseudomonadota</taxon>
        <taxon>Gammaproteobacteria</taxon>
        <taxon>Alteromonadales</taxon>
        <taxon>Pseudoalteromonadaceae</taxon>
        <taxon>Psychrosphaera</taxon>
    </lineage>
</organism>
<name>A0A975HHF7_9GAMM</name>
<dbReference type="InterPro" id="IPR042099">
    <property type="entry name" value="ANL_N_sf"/>
</dbReference>
<dbReference type="SUPFAM" id="SSF56801">
    <property type="entry name" value="Acetyl-CoA synthetase-like"/>
    <property type="match status" value="1"/>
</dbReference>
<gene>
    <name evidence="1" type="ORF">J1N51_10315</name>
</gene>
<evidence type="ECO:0000313" key="2">
    <source>
        <dbReference type="Proteomes" id="UP000682739"/>
    </source>
</evidence>
<reference evidence="1" key="1">
    <citation type="submission" date="2021-03" db="EMBL/GenBank/DDBJ databases">
        <title>Description of Psychrosphaera ytuae sp. nov. isolated from deep sea sediment of South China Sea.</title>
        <authorList>
            <person name="Zhang J."/>
            <person name="Xu X.-D."/>
        </authorList>
    </citation>
    <scope>NUCLEOTIDE SEQUENCE</scope>
    <source>
        <strain evidence="1">MTZ26</strain>
    </source>
</reference>
<dbReference type="AlphaFoldDB" id="A0A975HHF7"/>
<accession>A0A975HHF7</accession>
<dbReference type="EMBL" id="CP072110">
    <property type="protein sequence ID" value="QTH63136.1"/>
    <property type="molecule type" value="Genomic_DNA"/>
</dbReference>
<dbReference type="RefSeq" id="WP_208831056.1">
    <property type="nucleotide sequence ID" value="NZ_CP072110.1"/>
</dbReference>
<evidence type="ECO:0000313" key="1">
    <source>
        <dbReference type="EMBL" id="QTH63136.1"/>
    </source>
</evidence>